<dbReference type="PROSITE" id="PS51318">
    <property type="entry name" value="TAT"/>
    <property type="match status" value="1"/>
</dbReference>
<gene>
    <name evidence="1" type="ORF">ACFQL9_08525</name>
</gene>
<dbReference type="PROSITE" id="PS51257">
    <property type="entry name" value="PROKAR_LIPOPROTEIN"/>
    <property type="match status" value="1"/>
</dbReference>
<evidence type="ECO:0008006" key="3">
    <source>
        <dbReference type="Google" id="ProtNLM"/>
    </source>
</evidence>
<dbReference type="RefSeq" id="WP_284032271.1">
    <property type="nucleotide sequence ID" value="NZ_CP126154.1"/>
</dbReference>
<dbReference type="InterPro" id="IPR006311">
    <property type="entry name" value="TAT_signal"/>
</dbReference>
<evidence type="ECO:0000313" key="1">
    <source>
        <dbReference type="EMBL" id="MFC7069684.1"/>
    </source>
</evidence>
<dbReference type="GeneID" id="81124107"/>
<proteinExistence type="predicted"/>
<dbReference type="EMBL" id="JBHTAH010000006">
    <property type="protein sequence ID" value="MFC7069684.1"/>
    <property type="molecule type" value="Genomic_DNA"/>
</dbReference>
<dbReference type="AlphaFoldDB" id="A0ABD5WFX2"/>
<keyword evidence="2" id="KW-1185">Reference proteome</keyword>
<reference evidence="1 2" key="1">
    <citation type="journal article" date="2019" name="Int. J. Syst. Evol. Microbiol.">
        <title>The Global Catalogue of Microorganisms (GCM) 10K type strain sequencing project: providing services to taxonomists for standard genome sequencing and annotation.</title>
        <authorList>
            <consortium name="The Broad Institute Genomics Platform"/>
            <consortium name="The Broad Institute Genome Sequencing Center for Infectious Disease"/>
            <person name="Wu L."/>
            <person name="Ma J."/>
        </authorList>
    </citation>
    <scope>NUCLEOTIDE SEQUENCE [LARGE SCALE GENOMIC DNA]</scope>
    <source>
        <strain evidence="1 2">DT31</strain>
    </source>
</reference>
<dbReference type="Proteomes" id="UP001596461">
    <property type="component" value="Unassembled WGS sequence"/>
</dbReference>
<comment type="caution">
    <text evidence="1">The sequence shown here is derived from an EMBL/GenBank/DDBJ whole genome shotgun (WGS) entry which is preliminary data.</text>
</comment>
<sequence>MPLDRRSFLATTATLAVTATGGCVGCAPSPTASLQMAPEDDAGLAERALWTFGAGDGSDPDPENRDALAREVVETGSATVEDRREPLPTDRPVVVAGEGVYRFAAAVTDSREMRAFGATMNPIRTEDGEETPGPDDRIRYADLPAVDREALAARGFDDHRPPGVITTLRYRPEAVEESVLVPDPEYAAVVWPDGPATVEVDDRGSYTVYTYELTAERVSSAAAFGADVRERFGWTLDGLSDAERDIVETAIADSPTGDMPHERAGEGYHVAHDEEPSDALRSLVDRVRAHDPVRFEWESEREAWRASGDYVVAYEGTVYWTRLSVDESAFTETPTAD</sequence>
<organism evidence="1 2">
    <name type="scientific">Halobaculum lipolyticum</name>
    <dbReference type="NCBI Taxonomy" id="3032001"/>
    <lineage>
        <taxon>Archaea</taxon>
        <taxon>Methanobacteriati</taxon>
        <taxon>Methanobacteriota</taxon>
        <taxon>Stenosarchaea group</taxon>
        <taxon>Halobacteria</taxon>
        <taxon>Halobacteriales</taxon>
        <taxon>Haloferacaceae</taxon>
        <taxon>Halobaculum</taxon>
    </lineage>
</organism>
<accession>A0ABD5WFX2</accession>
<name>A0ABD5WFX2_9EURY</name>
<evidence type="ECO:0000313" key="2">
    <source>
        <dbReference type="Proteomes" id="UP001596461"/>
    </source>
</evidence>
<protein>
    <recommendedName>
        <fullName evidence="3">Tat (Twin-arginine translocation) pathway signal sequence</fullName>
    </recommendedName>
</protein>